<protein>
    <submittedName>
        <fullName evidence="1">1767_t:CDS:1</fullName>
    </submittedName>
</protein>
<sequence>MSPQKIHPSLSINSALLNRCKVVVLSKLTTDECTANDDNQANEEVSRYLAVMSDGDARVALDAIGYYH</sequence>
<comment type="caution">
    <text evidence="1">The sequence shown here is derived from an EMBL/GenBank/DDBJ whole genome shotgun (WGS) entry which is preliminary data.</text>
</comment>
<dbReference type="Proteomes" id="UP000789375">
    <property type="component" value="Unassembled WGS sequence"/>
</dbReference>
<dbReference type="EMBL" id="CAJVPP010001904">
    <property type="protein sequence ID" value="CAG8578228.1"/>
    <property type="molecule type" value="Genomic_DNA"/>
</dbReference>
<keyword evidence="2" id="KW-1185">Reference proteome</keyword>
<reference evidence="1" key="1">
    <citation type="submission" date="2021-06" db="EMBL/GenBank/DDBJ databases">
        <authorList>
            <person name="Kallberg Y."/>
            <person name="Tangrot J."/>
            <person name="Rosling A."/>
        </authorList>
    </citation>
    <scope>NUCLEOTIDE SEQUENCE</scope>
    <source>
        <strain evidence="1">87-6 pot B 2015</strain>
    </source>
</reference>
<dbReference type="AlphaFoldDB" id="A0A9N9G1K2"/>
<name>A0A9N9G1K2_FUNMO</name>
<gene>
    <name evidence="1" type="ORF">FMOSSE_LOCUS7814</name>
</gene>
<organism evidence="1 2">
    <name type="scientific">Funneliformis mosseae</name>
    <name type="common">Endomycorrhizal fungus</name>
    <name type="synonym">Glomus mosseae</name>
    <dbReference type="NCBI Taxonomy" id="27381"/>
    <lineage>
        <taxon>Eukaryota</taxon>
        <taxon>Fungi</taxon>
        <taxon>Fungi incertae sedis</taxon>
        <taxon>Mucoromycota</taxon>
        <taxon>Glomeromycotina</taxon>
        <taxon>Glomeromycetes</taxon>
        <taxon>Glomerales</taxon>
        <taxon>Glomeraceae</taxon>
        <taxon>Funneliformis</taxon>
    </lineage>
</organism>
<evidence type="ECO:0000313" key="1">
    <source>
        <dbReference type="EMBL" id="CAG8578228.1"/>
    </source>
</evidence>
<proteinExistence type="predicted"/>
<accession>A0A9N9G1K2</accession>
<evidence type="ECO:0000313" key="2">
    <source>
        <dbReference type="Proteomes" id="UP000789375"/>
    </source>
</evidence>
<dbReference type="Gene3D" id="1.10.8.60">
    <property type="match status" value="1"/>
</dbReference>